<evidence type="ECO:0000313" key="2">
    <source>
        <dbReference type="EMBL" id="MDS1821590.1"/>
    </source>
</evidence>
<gene>
    <name evidence="2" type="ORF">QX249_13030</name>
</gene>
<comment type="caution">
    <text evidence="2">The sequence shown here is derived from an EMBL/GenBank/DDBJ whole genome shotgun (WGS) entry which is preliminary data.</text>
</comment>
<accession>A0AAW8Q1P5</accession>
<dbReference type="AlphaFoldDB" id="A0AAW8Q1P5"/>
<proteinExistence type="predicted"/>
<name>A0AAW8Q1P5_VIBPH</name>
<dbReference type="RefSeq" id="WP_311020500.1">
    <property type="nucleotide sequence ID" value="NZ_JAUHGG010000003.1"/>
</dbReference>
<dbReference type="Proteomes" id="UP001253193">
    <property type="component" value="Unassembled WGS sequence"/>
</dbReference>
<feature type="compositionally biased region" description="Polar residues" evidence="1">
    <location>
        <begin position="108"/>
        <end position="118"/>
    </location>
</feature>
<evidence type="ECO:0000313" key="3">
    <source>
        <dbReference type="Proteomes" id="UP001253193"/>
    </source>
</evidence>
<organism evidence="2 3">
    <name type="scientific">Vibrio parahaemolyticus</name>
    <dbReference type="NCBI Taxonomy" id="670"/>
    <lineage>
        <taxon>Bacteria</taxon>
        <taxon>Pseudomonadati</taxon>
        <taxon>Pseudomonadota</taxon>
        <taxon>Gammaproteobacteria</taxon>
        <taxon>Vibrionales</taxon>
        <taxon>Vibrionaceae</taxon>
        <taxon>Vibrio</taxon>
    </lineage>
</organism>
<dbReference type="EMBL" id="JAUHGG010000003">
    <property type="protein sequence ID" value="MDS1821590.1"/>
    <property type="molecule type" value="Genomic_DNA"/>
</dbReference>
<evidence type="ECO:0000256" key="1">
    <source>
        <dbReference type="SAM" id="MobiDB-lite"/>
    </source>
</evidence>
<feature type="region of interest" description="Disordered" evidence="1">
    <location>
        <begin position="108"/>
        <end position="132"/>
    </location>
</feature>
<protein>
    <submittedName>
        <fullName evidence="2">Uncharacterized protein</fullName>
    </submittedName>
</protein>
<reference evidence="2" key="1">
    <citation type="submission" date="2023-06" db="EMBL/GenBank/DDBJ databases">
        <title>Genomic Diversity of Vibrio spp. and Metagenomic Analysis of Pathogens in Florida Gulf Coastal Waters Following Hurricane Ian.</title>
        <authorList>
            <person name="Brumfield K.D."/>
        </authorList>
    </citation>
    <scope>NUCLEOTIDE SEQUENCE</scope>
    <source>
        <strain evidence="2">WBS2B-138</strain>
    </source>
</reference>
<sequence length="132" mass="14956">MSRTTNSKSKAIPPRTDFSVSSYYKELIKALNDESLDRMYEQRERILNEVGMLPTNEVKKVGTFLRYGYGLSSAEVSAAKMNLWSAYGDRQEDFDSNSIDVTQQRLKSLDANTSNENLSPEERLSKALKAMS</sequence>